<dbReference type="PROSITE" id="PS50263">
    <property type="entry name" value="CN_HYDROLASE"/>
    <property type="match status" value="1"/>
</dbReference>
<evidence type="ECO:0000259" key="1">
    <source>
        <dbReference type="PROSITE" id="PS50263"/>
    </source>
</evidence>
<organism evidence="2 3">
    <name type="scientific">Lishizhenia tianjinensis</name>
    <dbReference type="NCBI Taxonomy" id="477690"/>
    <lineage>
        <taxon>Bacteria</taxon>
        <taxon>Pseudomonadati</taxon>
        <taxon>Bacteroidota</taxon>
        <taxon>Flavobacteriia</taxon>
        <taxon>Flavobacteriales</taxon>
        <taxon>Crocinitomicaceae</taxon>
        <taxon>Lishizhenia</taxon>
    </lineage>
</organism>
<dbReference type="SUPFAM" id="SSF56317">
    <property type="entry name" value="Carbon-nitrogen hydrolase"/>
    <property type="match status" value="1"/>
</dbReference>
<reference evidence="2 3" key="1">
    <citation type="submission" date="2016-10" db="EMBL/GenBank/DDBJ databases">
        <authorList>
            <person name="de Groot N.N."/>
        </authorList>
    </citation>
    <scope>NUCLEOTIDE SEQUENCE [LARGE SCALE GENOMIC DNA]</scope>
    <source>
        <strain evidence="2 3">CGMCC 1.7005</strain>
    </source>
</reference>
<feature type="domain" description="CN hydrolase" evidence="1">
    <location>
        <begin position="4"/>
        <end position="250"/>
    </location>
</feature>
<dbReference type="InterPro" id="IPR003010">
    <property type="entry name" value="C-N_Hydrolase"/>
</dbReference>
<proteinExistence type="predicted"/>
<keyword evidence="3" id="KW-1185">Reference proteome</keyword>
<dbReference type="Pfam" id="PF00795">
    <property type="entry name" value="CN_hydrolase"/>
    <property type="match status" value="1"/>
</dbReference>
<dbReference type="EMBL" id="FPAS01000002">
    <property type="protein sequence ID" value="SFT64790.1"/>
    <property type="molecule type" value="Genomic_DNA"/>
</dbReference>
<dbReference type="PANTHER" id="PTHR47799">
    <property type="entry name" value="OMEGA-AMIDASE YAFV"/>
    <property type="match status" value="1"/>
</dbReference>
<dbReference type="PANTHER" id="PTHR47799:SF1">
    <property type="entry name" value="OMEGA-AMIDASE YAFV"/>
    <property type="match status" value="1"/>
</dbReference>
<dbReference type="InterPro" id="IPR052737">
    <property type="entry name" value="Omega-amidase_YafV"/>
</dbReference>
<evidence type="ECO:0000313" key="2">
    <source>
        <dbReference type="EMBL" id="SFT64790.1"/>
    </source>
</evidence>
<dbReference type="GO" id="GO:0106008">
    <property type="term" value="F:2-oxoglutaramate amidase activity"/>
    <property type="evidence" value="ECO:0007669"/>
    <property type="project" value="TreeGrafter"/>
</dbReference>
<dbReference type="OrthoDB" id="9811121at2"/>
<sequence>MQNLKIAALQAHQAWENKRENLKHFELLLLNLEEDVDILFLPEMFHTGFTMNVEELGETMEESTGINWLRKIAEEKQCAVCTSLIVRELDYFYNRLVFITPDHKLFHYDKNQLFTLANEDDYFTPGSHNKIVEYKGWKINLQVCYDLRFPENVRNKVEEDGSFMYDALIYVANWPERRSHHWKTLLQARAIENQVYVAGCNRVGKDDNEITYSGDSMLVNPLGEVEATSNEEEILYSIWNWEKLSVTRDRLAFLKDRTR</sequence>
<gene>
    <name evidence="2" type="ORF">SAMN05216474_1537</name>
</gene>
<dbReference type="RefSeq" id="WP_090247854.1">
    <property type="nucleotide sequence ID" value="NZ_FPAS01000002.1"/>
</dbReference>
<dbReference type="STRING" id="477690.SAMN05216474_1537"/>
<accession>A0A1I6ZQ84</accession>
<dbReference type="InterPro" id="IPR036526">
    <property type="entry name" value="C-N_Hydrolase_sf"/>
</dbReference>
<dbReference type="Gene3D" id="3.60.110.10">
    <property type="entry name" value="Carbon-nitrogen hydrolase"/>
    <property type="match status" value="1"/>
</dbReference>
<dbReference type="GO" id="GO:0050152">
    <property type="term" value="F:omega-amidase activity"/>
    <property type="evidence" value="ECO:0007669"/>
    <property type="project" value="TreeGrafter"/>
</dbReference>
<protein>
    <submittedName>
        <fullName evidence="2">Predicted amidohydrolase</fullName>
    </submittedName>
</protein>
<dbReference type="Proteomes" id="UP000236454">
    <property type="component" value="Unassembled WGS sequence"/>
</dbReference>
<keyword evidence="2" id="KW-0378">Hydrolase</keyword>
<name>A0A1I6ZQ84_9FLAO</name>
<evidence type="ECO:0000313" key="3">
    <source>
        <dbReference type="Proteomes" id="UP000236454"/>
    </source>
</evidence>
<dbReference type="AlphaFoldDB" id="A0A1I6ZQ84"/>